<reference evidence="1" key="1">
    <citation type="journal article" date="2015" name="Nature">
        <title>Complex archaea that bridge the gap between prokaryotes and eukaryotes.</title>
        <authorList>
            <person name="Spang A."/>
            <person name="Saw J.H."/>
            <person name="Jorgensen S.L."/>
            <person name="Zaremba-Niedzwiedzka K."/>
            <person name="Martijn J."/>
            <person name="Lind A.E."/>
            <person name="van Eijk R."/>
            <person name="Schleper C."/>
            <person name="Guy L."/>
            <person name="Ettema T.J."/>
        </authorList>
    </citation>
    <scope>NUCLEOTIDE SEQUENCE</scope>
</reference>
<sequence length="82" mass="9511">MAHIGCKYLDYEDHFPGCELITIESHGWKYWQRGKVWTEGPGNEGNPKNVQFCKKRGRINEIFACINSDEMGCYEAQEEGHE</sequence>
<proteinExistence type="predicted"/>
<evidence type="ECO:0000313" key="1">
    <source>
        <dbReference type="EMBL" id="KKL66112.1"/>
    </source>
</evidence>
<protein>
    <submittedName>
        <fullName evidence="1">Uncharacterized protein</fullName>
    </submittedName>
</protein>
<name>A0A0F9GSJ6_9ZZZZ</name>
<comment type="caution">
    <text evidence="1">The sequence shown here is derived from an EMBL/GenBank/DDBJ whole genome shotgun (WGS) entry which is preliminary data.</text>
</comment>
<dbReference type="EMBL" id="LAZR01027310">
    <property type="protein sequence ID" value="KKL66112.1"/>
    <property type="molecule type" value="Genomic_DNA"/>
</dbReference>
<accession>A0A0F9GSJ6</accession>
<dbReference type="AlphaFoldDB" id="A0A0F9GSJ6"/>
<gene>
    <name evidence="1" type="ORF">LCGC14_2148190</name>
</gene>
<organism evidence="1">
    <name type="scientific">marine sediment metagenome</name>
    <dbReference type="NCBI Taxonomy" id="412755"/>
    <lineage>
        <taxon>unclassified sequences</taxon>
        <taxon>metagenomes</taxon>
        <taxon>ecological metagenomes</taxon>
    </lineage>
</organism>